<accession>A0A8T0GGU2</accession>
<sequence length="239" mass="26509">MVMLFPDTADRSSRYGTTNASYGNFYGTVIREVNRLNDFDWHHECNKQGARLVGELEEAKAALQMVDWQYARAGEGQFAPRGACCLKERMAPHSRCQCDHRTPGCYENPYKLGSEVAEPDCGQSREPEFLEDHVKAYHPRLAPKLQVLPKCCSSRLNRCDLRTGSVLVRPVGSGGGFGVGLQAGLHGRGHRKPKKMLQSCSAGPPPLPMLLASQRYGYYRYYGAAGQGAKTSADWQPRP</sequence>
<dbReference type="Proteomes" id="UP000822688">
    <property type="component" value="Chromosome 11"/>
</dbReference>
<reference evidence="1 2" key="1">
    <citation type="submission" date="2020-06" db="EMBL/GenBank/DDBJ databases">
        <title>WGS assembly of Ceratodon purpureus strain R40.</title>
        <authorList>
            <person name="Carey S.B."/>
            <person name="Jenkins J."/>
            <person name="Shu S."/>
            <person name="Lovell J.T."/>
            <person name="Sreedasyam A."/>
            <person name="Maumus F."/>
            <person name="Tiley G.P."/>
            <person name="Fernandez-Pozo N."/>
            <person name="Barry K."/>
            <person name="Chen C."/>
            <person name="Wang M."/>
            <person name="Lipzen A."/>
            <person name="Daum C."/>
            <person name="Saski C.A."/>
            <person name="Payton A.C."/>
            <person name="Mcbreen J.C."/>
            <person name="Conrad R.E."/>
            <person name="Kollar L.M."/>
            <person name="Olsson S."/>
            <person name="Huttunen S."/>
            <person name="Landis J.B."/>
            <person name="Wickett N.J."/>
            <person name="Johnson M.G."/>
            <person name="Rensing S.A."/>
            <person name="Grimwood J."/>
            <person name="Schmutz J."/>
            <person name="Mcdaniel S.F."/>
        </authorList>
    </citation>
    <scope>NUCLEOTIDE SEQUENCE [LARGE SCALE GENOMIC DNA]</scope>
    <source>
        <strain evidence="1 2">R40</strain>
    </source>
</reference>
<gene>
    <name evidence="1" type="ORF">KC19_11G159800</name>
</gene>
<protein>
    <submittedName>
        <fullName evidence="1">Uncharacterized protein</fullName>
    </submittedName>
</protein>
<proteinExistence type="predicted"/>
<dbReference type="EMBL" id="CM026432">
    <property type="protein sequence ID" value="KAG0557825.1"/>
    <property type="molecule type" value="Genomic_DNA"/>
</dbReference>
<evidence type="ECO:0000313" key="1">
    <source>
        <dbReference type="EMBL" id="KAG0557825.1"/>
    </source>
</evidence>
<dbReference type="AlphaFoldDB" id="A0A8T0GGU2"/>
<name>A0A8T0GGU2_CERPU</name>
<evidence type="ECO:0000313" key="2">
    <source>
        <dbReference type="Proteomes" id="UP000822688"/>
    </source>
</evidence>
<keyword evidence="2" id="KW-1185">Reference proteome</keyword>
<organism evidence="1 2">
    <name type="scientific">Ceratodon purpureus</name>
    <name type="common">Fire moss</name>
    <name type="synonym">Dicranum purpureum</name>
    <dbReference type="NCBI Taxonomy" id="3225"/>
    <lineage>
        <taxon>Eukaryota</taxon>
        <taxon>Viridiplantae</taxon>
        <taxon>Streptophyta</taxon>
        <taxon>Embryophyta</taxon>
        <taxon>Bryophyta</taxon>
        <taxon>Bryophytina</taxon>
        <taxon>Bryopsida</taxon>
        <taxon>Dicranidae</taxon>
        <taxon>Pseudoditrichales</taxon>
        <taxon>Ditrichaceae</taxon>
        <taxon>Ceratodon</taxon>
    </lineage>
</organism>
<comment type="caution">
    <text evidence="1">The sequence shown here is derived from an EMBL/GenBank/DDBJ whole genome shotgun (WGS) entry which is preliminary data.</text>
</comment>